<feature type="chain" id="PRO_5010328534" description="DUF4367 domain-containing protein" evidence="1">
    <location>
        <begin position="27"/>
        <end position="194"/>
    </location>
</feature>
<proteinExistence type="predicted"/>
<accession>A0A162QS57</accession>
<keyword evidence="1" id="KW-0732">Signal</keyword>
<dbReference type="EMBL" id="LWAE01000013">
    <property type="protein sequence ID" value="KZL88894.1"/>
    <property type="molecule type" value="Genomic_DNA"/>
</dbReference>
<protein>
    <recommendedName>
        <fullName evidence="4">DUF4367 domain-containing protein</fullName>
    </recommendedName>
</protein>
<sequence>MTKGNLSKIILCFTLVLAIFSGCGQATKPTNKAENKQVEESGKDTKGKDIMLADIEKIFTKGMVKATEEEAKSKIGDNYITPKYIPERFKNYGTYISKEDPMVRQIWYDSNKLEMIVVTQIKHQSSSEPDREEPQILFADIAEDGKKMTEYHSWAKYRTQWEFTKKGISVQGYMLVNDENNRNEYDKILKSLKQ</sequence>
<dbReference type="OrthoDB" id="9978597at2"/>
<dbReference type="PROSITE" id="PS51257">
    <property type="entry name" value="PROKAR_LIPOPROTEIN"/>
    <property type="match status" value="1"/>
</dbReference>
<name>A0A162QS57_9CLOT</name>
<gene>
    <name evidence="2" type="ORF">CLMAG_57980</name>
</gene>
<dbReference type="AlphaFoldDB" id="A0A162QS57"/>
<comment type="caution">
    <text evidence="2">The sequence shown here is derived from an EMBL/GenBank/DDBJ whole genome shotgun (WGS) entry which is preliminary data.</text>
</comment>
<organism evidence="2 3">
    <name type="scientific">Clostridium magnum DSM 2767</name>
    <dbReference type="NCBI Taxonomy" id="1121326"/>
    <lineage>
        <taxon>Bacteria</taxon>
        <taxon>Bacillati</taxon>
        <taxon>Bacillota</taxon>
        <taxon>Clostridia</taxon>
        <taxon>Eubacteriales</taxon>
        <taxon>Clostridiaceae</taxon>
        <taxon>Clostridium</taxon>
    </lineage>
</organism>
<dbReference type="RefSeq" id="WP_066630415.1">
    <property type="nucleotide sequence ID" value="NZ_FQXL01000030.1"/>
</dbReference>
<keyword evidence="3" id="KW-1185">Reference proteome</keyword>
<dbReference type="PATRIC" id="fig|1121326.3.peg.5859"/>
<evidence type="ECO:0000256" key="1">
    <source>
        <dbReference type="SAM" id="SignalP"/>
    </source>
</evidence>
<evidence type="ECO:0000313" key="2">
    <source>
        <dbReference type="EMBL" id="KZL88894.1"/>
    </source>
</evidence>
<feature type="signal peptide" evidence="1">
    <location>
        <begin position="1"/>
        <end position="26"/>
    </location>
</feature>
<dbReference type="Proteomes" id="UP000076603">
    <property type="component" value="Unassembled WGS sequence"/>
</dbReference>
<evidence type="ECO:0008006" key="4">
    <source>
        <dbReference type="Google" id="ProtNLM"/>
    </source>
</evidence>
<reference evidence="2 3" key="1">
    <citation type="submission" date="2016-04" db="EMBL/GenBank/DDBJ databases">
        <title>Genome sequence of Clostridium magnum DSM 2767.</title>
        <authorList>
            <person name="Poehlein A."/>
            <person name="Uhlig R."/>
            <person name="Fischer R."/>
            <person name="Bahl H."/>
            <person name="Daniel R."/>
        </authorList>
    </citation>
    <scope>NUCLEOTIDE SEQUENCE [LARGE SCALE GENOMIC DNA]</scope>
    <source>
        <strain evidence="2 3">DSM 2767</strain>
    </source>
</reference>
<evidence type="ECO:0000313" key="3">
    <source>
        <dbReference type="Proteomes" id="UP000076603"/>
    </source>
</evidence>